<dbReference type="PANTHER" id="PTHR14432">
    <property type="entry name" value="PROSAPIP2 PROTEIN/5-AZACYTIDINE INDUCED GENE 2"/>
    <property type="match status" value="1"/>
</dbReference>
<comment type="subcellular location">
    <subcellularLocation>
        <location evidence="1">Cytoplasm</location>
    </subcellularLocation>
</comment>
<dbReference type="Proteomes" id="UP000013456">
    <property type="component" value="Chromosome 2"/>
</dbReference>
<feature type="coiled-coil region" evidence="8">
    <location>
        <begin position="169"/>
        <end position="196"/>
    </location>
</feature>
<dbReference type="GO" id="GO:0005737">
    <property type="term" value="C:cytoplasm"/>
    <property type="evidence" value="ECO:0007669"/>
    <property type="project" value="UniProtKB-SubCell"/>
</dbReference>
<evidence type="ECO:0000256" key="4">
    <source>
        <dbReference type="ARBA" id="ARBA00022843"/>
    </source>
</evidence>
<evidence type="ECO:0000256" key="5">
    <source>
        <dbReference type="ARBA" id="ARBA00023054"/>
    </source>
</evidence>
<keyword evidence="4" id="KW-0832">Ubl conjugation</keyword>
<feature type="domain" description="Tbk1/Ikki binding" evidence="10">
    <location>
        <begin position="214"/>
        <end position="267"/>
    </location>
</feature>
<evidence type="ECO:0000256" key="9">
    <source>
        <dbReference type="SAM" id="MobiDB-lite"/>
    </source>
</evidence>
<sequence length="396" mass="45212">MDAVVEDDICILNHEKAHKRDTVTPVSIYSGDESVASHFALVTAYEDIKKRLKDSEKENSLLKKRIRFLEEKLIARFDEETSSVGREQVNKAYHAYREVCIDRDNLKSKLDKMNKDNSESLKVLNEQLQSKEVELLQLRTEVETQQVMRNLNTPSSNWEVEKLSCDLKIHGLEQELELMRKECSDLKIELQKAKQTDPYQEDNLKSRDLQKLSISSDNMQHAYWELKREMSNLHLVTQVQAELLRKLKTSTAIKKGKSCAPVGCSEDLGRDSTKLHLMNFTATYTRHPPLSPNGKALCHAASSPLPGDIKVLSEKAVLQSWTDNERSIPNDGTCFQEHSSYGRNSLSLEDNSWVFPSPPKSSETAFGETKSKTLPLPNLPPLHYLDQHNQNCLYKN</sequence>
<dbReference type="InterPro" id="IPR024581">
    <property type="entry name" value="TBD"/>
</dbReference>
<gene>
    <name evidence="11" type="ORF">EGK_12161</name>
</gene>
<accession>G7MJZ3</accession>
<dbReference type="Pfam" id="PF12845">
    <property type="entry name" value="TBD"/>
    <property type="match status" value="1"/>
</dbReference>
<reference evidence="11" key="1">
    <citation type="journal article" date="2011" name="Nat. Biotechnol.">
        <title>Genome sequencing and comparison of two nonhuman primate animal models, the cynomolgus and Chinese rhesus macaques.</title>
        <authorList>
            <person name="Yan G."/>
            <person name="Zhang G."/>
            <person name="Fang X."/>
            <person name="Zhang Y."/>
            <person name="Li C."/>
            <person name="Ling F."/>
            <person name="Cooper D.N."/>
            <person name="Li Q."/>
            <person name="Li Y."/>
            <person name="van Gool A.J."/>
            <person name="Du H."/>
            <person name="Chen J."/>
            <person name="Chen R."/>
            <person name="Zhang P."/>
            <person name="Huang Z."/>
            <person name="Thompson J.R."/>
            <person name="Meng Y."/>
            <person name="Bai Y."/>
            <person name="Wang J."/>
            <person name="Zhuo M."/>
            <person name="Wang T."/>
            <person name="Huang Y."/>
            <person name="Wei L."/>
            <person name="Li J."/>
            <person name="Wang Z."/>
            <person name="Hu H."/>
            <person name="Yang P."/>
            <person name="Le L."/>
            <person name="Stenson P.D."/>
            <person name="Li B."/>
            <person name="Liu X."/>
            <person name="Ball E.V."/>
            <person name="An N."/>
            <person name="Huang Q."/>
            <person name="Zhang Y."/>
            <person name="Fan W."/>
            <person name="Zhang X."/>
            <person name="Li Y."/>
            <person name="Wang W."/>
            <person name="Katze M.G."/>
            <person name="Su B."/>
            <person name="Nielsen R."/>
            <person name="Yang H."/>
            <person name="Wang J."/>
            <person name="Wang X."/>
            <person name="Wang J."/>
        </authorList>
    </citation>
    <scope>NUCLEOTIDE SEQUENCE [LARGE SCALE GENOMIC DNA]</scope>
    <source>
        <strain evidence="11">CR-5</strain>
    </source>
</reference>
<feature type="region of interest" description="Disordered" evidence="9">
    <location>
        <begin position="357"/>
        <end position="381"/>
    </location>
</feature>
<dbReference type="InterPro" id="IPR051891">
    <property type="entry name" value="TBK1-IKBKE_adapters"/>
</dbReference>
<feature type="coiled-coil region" evidence="8">
    <location>
        <begin position="45"/>
        <end position="72"/>
    </location>
</feature>
<dbReference type="AlphaFoldDB" id="G7MJZ3"/>
<keyword evidence="3" id="KW-0597">Phosphoprotein</keyword>
<name>G7MJZ3_MACMU</name>
<dbReference type="EMBL" id="CM001254">
    <property type="protein sequence ID" value="EHH16808.1"/>
    <property type="molecule type" value="Genomic_DNA"/>
</dbReference>
<dbReference type="PANTHER" id="PTHR14432:SF6">
    <property type="entry name" value="5-AZACYTIDINE-INDUCED PROTEIN 2"/>
    <property type="match status" value="1"/>
</dbReference>
<evidence type="ECO:0000256" key="2">
    <source>
        <dbReference type="ARBA" id="ARBA00022490"/>
    </source>
</evidence>
<evidence type="ECO:0000256" key="1">
    <source>
        <dbReference type="ARBA" id="ARBA00004496"/>
    </source>
</evidence>
<evidence type="ECO:0000259" key="10">
    <source>
        <dbReference type="Pfam" id="PF12845"/>
    </source>
</evidence>
<evidence type="ECO:0000256" key="6">
    <source>
        <dbReference type="ARBA" id="ARBA00040858"/>
    </source>
</evidence>
<keyword evidence="5 8" id="KW-0175">Coiled coil</keyword>
<proteinExistence type="predicted"/>
<evidence type="ECO:0000256" key="3">
    <source>
        <dbReference type="ARBA" id="ARBA00022553"/>
    </source>
</evidence>
<evidence type="ECO:0000256" key="7">
    <source>
        <dbReference type="ARBA" id="ARBA00045676"/>
    </source>
</evidence>
<evidence type="ECO:0000313" key="11">
    <source>
        <dbReference type="EMBL" id="EHH16808.1"/>
    </source>
</evidence>
<keyword evidence="2" id="KW-0963">Cytoplasm</keyword>
<comment type="function">
    <text evidence="7">Adapter protein which binds TBK1 and IKBKE playing a role in antiviral innate immunity. Activates serine/threonine-protein kinase TBK1 and facilitates its oligomerization. Enhances the phosphorylation of NF-kappa-B p65 subunit RELA by TBK1. Promotes TBK1-induced as well as TNF-alpha or PMA-induced activation of NF-kappa-B. Participates in IFNB promoter activation via TICAM1.</text>
</comment>
<organism evidence="11">
    <name type="scientific">Macaca mulatta</name>
    <name type="common">Rhesus macaque</name>
    <dbReference type="NCBI Taxonomy" id="9544"/>
    <lineage>
        <taxon>Eukaryota</taxon>
        <taxon>Metazoa</taxon>
        <taxon>Chordata</taxon>
        <taxon>Craniata</taxon>
        <taxon>Vertebrata</taxon>
        <taxon>Euteleostomi</taxon>
        <taxon>Mammalia</taxon>
        <taxon>Eutheria</taxon>
        <taxon>Euarchontoglires</taxon>
        <taxon>Primates</taxon>
        <taxon>Haplorrhini</taxon>
        <taxon>Catarrhini</taxon>
        <taxon>Cercopithecidae</taxon>
        <taxon>Cercopithecinae</taxon>
        <taxon>Macaca</taxon>
    </lineage>
</organism>
<protein>
    <recommendedName>
        <fullName evidence="6">5-azacytidine-induced protein 2</fullName>
    </recommendedName>
</protein>
<evidence type="ECO:0000256" key="8">
    <source>
        <dbReference type="SAM" id="Coils"/>
    </source>
</evidence>